<name>A0ABQ8T3C4_PERAM</name>
<dbReference type="PANTHER" id="PTHR46003:SF1">
    <property type="entry name" value="HOST CELL FACTOR"/>
    <property type="match status" value="1"/>
</dbReference>
<dbReference type="InterPro" id="IPR015915">
    <property type="entry name" value="Kelch-typ_b-propeller"/>
</dbReference>
<dbReference type="InterPro" id="IPR059124">
    <property type="entry name" value="Kelch_HCF"/>
</dbReference>
<evidence type="ECO:0000313" key="5">
    <source>
        <dbReference type="Proteomes" id="UP001148838"/>
    </source>
</evidence>
<evidence type="ECO:0000259" key="3">
    <source>
        <dbReference type="Pfam" id="PF13854"/>
    </source>
</evidence>
<protein>
    <recommendedName>
        <fullName evidence="3">Host cell factor Kelch-repeats domain-containing protein</fullName>
    </recommendedName>
</protein>
<evidence type="ECO:0000313" key="4">
    <source>
        <dbReference type="EMBL" id="KAJ4440980.1"/>
    </source>
</evidence>
<dbReference type="Proteomes" id="UP001148838">
    <property type="component" value="Unassembled WGS sequence"/>
</dbReference>
<dbReference type="Gene3D" id="2.120.10.80">
    <property type="entry name" value="Kelch-type beta propeller"/>
    <property type="match status" value="3"/>
</dbReference>
<dbReference type="EMBL" id="JAJSOF020000015">
    <property type="protein sequence ID" value="KAJ4440980.1"/>
    <property type="molecule type" value="Genomic_DNA"/>
</dbReference>
<keyword evidence="1" id="KW-0677">Repeat</keyword>
<comment type="caution">
    <text evidence="4">The sequence shown here is derived from an EMBL/GenBank/DDBJ whole genome shotgun (WGS) entry which is preliminary data.</text>
</comment>
<dbReference type="Gene3D" id="6.10.250.2590">
    <property type="match status" value="1"/>
</dbReference>
<reference evidence="4 5" key="1">
    <citation type="journal article" date="2022" name="Allergy">
        <title>Genome assembly and annotation of Periplaneta americana reveal a comprehensive cockroach allergen profile.</title>
        <authorList>
            <person name="Wang L."/>
            <person name="Xiong Q."/>
            <person name="Saelim N."/>
            <person name="Wang L."/>
            <person name="Nong W."/>
            <person name="Wan A.T."/>
            <person name="Shi M."/>
            <person name="Liu X."/>
            <person name="Cao Q."/>
            <person name="Hui J.H.L."/>
            <person name="Sookrung N."/>
            <person name="Leung T.F."/>
            <person name="Tungtrongchitr A."/>
            <person name="Tsui S.K.W."/>
        </authorList>
    </citation>
    <scope>NUCLEOTIDE SEQUENCE [LARGE SCALE GENOMIC DNA]</scope>
    <source>
        <strain evidence="4">PWHHKU_190912</strain>
    </source>
</reference>
<feature type="region of interest" description="Disordered" evidence="2">
    <location>
        <begin position="566"/>
        <end position="585"/>
    </location>
</feature>
<organism evidence="4 5">
    <name type="scientific">Periplaneta americana</name>
    <name type="common">American cockroach</name>
    <name type="synonym">Blatta americana</name>
    <dbReference type="NCBI Taxonomy" id="6978"/>
    <lineage>
        <taxon>Eukaryota</taxon>
        <taxon>Metazoa</taxon>
        <taxon>Ecdysozoa</taxon>
        <taxon>Arthropoda</taxon>
        <taxon>Hexapoda</taxon>
        <taxon>Insecta</taxon>
        <taxon>Pterygota</taxon>
        <taxon>Neoptera</taxon>
        <taxon>Polyneoptera</taxon>
        <taxon>Dictyoptera</taxon>
        <taxon>Blattodea</taxon>
        <taxon>Blattoidea</taxon>
        <taxon>Blattidae</taxon>
        <taxon>Blattinae</taxon>
        <taxon>Periplaneta</taxon>
    </lineage>
</organism>
<feature type="compositionally biased region" description="Polar residues" evidence="2">
    <location>
        <begin position="473"/>
        <end position="495"/>
    </location>
</feature>
<keyword evidence="5" id="KW-1185">Reference proteome</keyword>
<feature type="region of interest" description="Disordered" evidence="2">
    <location>
        <begin position="472"/>
        <end position="495"/>
    </location>
</feature>
<dbReference type="Pfam" id="PF13854">
    <property type="entry name" value="Kelch_HCF"/>
    <property type="match status" value="1"/>
</dbReference>
<dbReference type="PANTHER" id="PTHR46003">
    <property type="entry name" value="HOST CELL FACTOR"/>
    <property type="match status" value="1"/>
</dbReference>
<accession>A0ABQ8T3C4</accession>
<sequence>MTVNADHYQEMLGTVELLEMDHHNEFWFQQDLATHTQHASRWEWKHLKPRPPKQGSPPCPRLGHSFTLIGNRVYLFGGLANDSEDPKINMPRYLNDLYTLELRGKNSTVWELPVTSGTSPSPRESHTGVAYIDKESYKSRLVIYGGMNGCRLGDVWILDCDLMTWSKPAVNGSPPLPRSLHSAILHGCRMFVFGGWVPLLMDDVNVAASQKEWKCTNTLACLNLETFTWEELSVGKFEENTPSARAGHCAAGIHTRLYIWSGRDGYRKAWNNQVLQLALVAFVNLMLIVDHPASALTEPSPIPRRVPGKTWSPKPFLVCCKDLWYLEVETPPKPGRVQLMRASTHSLDVCWDGCPTTEYYLLQIQKYDTPPDNAMTTWPVISLPSPVEYEQGITTSSLSPTKTTLAISTSSSLYLLSSSEPTSISSSLNPINNQPTTPSSTASLSPVFAIGSPQRIESSTTISPLTTLSTTIQSGMSTPPRSATPTSNIPVTESGSSPYLAHSLKFTVRRTQAFIQFTAFRTQDFQRGFTAVRTQDFQMQFTALRTQDFRTRCLRLDAATVTQVHCTSNSDPLDTSPLTSSLAAD</sequence>
<proteinExistence type="predicted"/>
<dbReference type="SUPFAM" id="SSF117281">
    <property type="entry name" value="Kelch motif"/>
    <property type="match status" value="1"/>
</dbReference>
<evidence type="ECO:0000256" key="1">
    <source>
        <dbReference type="ARBA" id="ARBA00022737"/>
    </source>
</evidence>
<feature type="domain" description="Host cell factor Kelch-repeats" evidence="3">
    <location>
        <begin position="37"/>
        <end position="275"/>
    </location>
</feature>
<evidence type="ECO:0000256" key="2">
    <source>
        <dbReference type="SAM" id="MobiDB-lite"/>
    </source>
</evidence>
<dbReference type="InterPro" id="IPR043536">
    <property type="entry name" value="HCF1/2"/>
</dbReference>
<gene>
    <name evidence="4" type="ORF">ANN_10829</name>
</gene>